<dbReference type="Proteomes" id="UP000246078">
    <property type="component" value="Unassembled WGS sequence"/>
</dbReference>
<dbReference type="VEuPathDB" id="TriTrypDB:TcCL_ESM07917"/>
<dbReference type="EMBL" id="PRFC01000016">
    <property type="protein sequence ID" value="PWV17867.1"/>
    <property type="molecule type" value="Genomic_DNA"/>
</dbReference>
<proteinExistence type="predicted"/>
<feature type="compositionally biased region" description="Polar residues" evidence="2">
    <location>
        <begin position="149"/>
        <end position="158"/>
    </location>
</feature>
<dbReference type="VEuPathDB" id="TriTrypDB:BCY84_04465"/>
<reference evidence="3 4" key="1">
    <citation type="journal article" date="2018" name="Microb. Genom.">
        <title>Expanding an expanded genome: long-read sequencing of Trypanosoma cruzi.</title>
        <authorList>
            <person name="Berna L."/>
            <person name="Rodriguez M."/>
            <person name="Chiribao M.L."/>
            <person name="Parodi-Talice A."/>
            <person name="Pita S."/>
            <person name="Rijo G."/>
            <person name="Alvarez-Valin F."/>
            <person name="Robello C."/>
        </authorList>
    </citation>
    <scope>NUCLEOTIDE SEQUENCE [LARGE SCALE GENOMIC DNA]</scope>
    <source>
        <strain evidence="3 4">TCC</strain>
    </source>
</reference>
<dbReference type="InterPro" id="IPR010798">
    <property type="entry name" value="Triadin"/>
</dbReference>
<gene>
    <name evidence="3" type="ORF">C3747_16g187</name>
</gene>
<feature type="compositionally biased region" description="Polar residues" evidence="2">
    <location>
        <begin position="277"/>
        <end position="286"/>
    </location>
</feature>
<dbReference type="VEuPathDB" id="TriTrypDB:TCSYLVIO_006567"/>
<feature type="region of interest" description="Disordered" evidence="2">
    <location>
        <begin position="1"/>
        <end position="475"/>
    </location>
</feature>
<feature type="compositionally biased region" description="Polar residues" evidence="2">
    <location>
        <begin position="389"/>
        <end position="398"/>
    </location>
</feature>
<feature type="compositionally biased region" description="Basic residues" evidence="2">
    <location>
        <begin position="405"/>
        <end position="417"/>
    </location>
</feature>
<dbReference type="VEuPathDB" id="TriTrypDB:ECC02_012558"/>
<evidence type="ECO:0000256" key="2">
    <source>
        <dbReference type="SAM" id="MobiDB-lite"/>
    </source>
</evidence>
<feature type="region of interest" description="Disordered" evidence="2">
    <location>
        <begin position="557"/>
        <end position="584"/>
    </location>
</feature>
<feature type="compositionally biased region" description="Polar residues" evidence="2">
    <location>
        <begin position="197"/>
        <end position="206"/>
    </location>
</feature>
<sequence length="1196" mass="131150">MELGMGNQSPSLGKNDCSNTQDNSQLNTEVNEEAPVRSNSQLNTEVNEEAPVRSNSQLNTEVNEEAPVRSNSQLNTEVNEEAPVRSNSQLNTEVNEEAPVRSNSQLNTEVNEEAPVRSNSQLNTEVNGEAPVRSNSQLNTEVNEEAPVRSNSQLNTEVNGEAPVRSNSQLNTEVNGEAPVRSNSQLNTEVNEEAPVRSNSQLNTEVNGEAPVRSNSQLNTEVNEEAPVRSNSQLNTEVNEEAPVRSNSQLNTEVNEEAPVRSNSQLNTEVNEEAPVRSNSQLNTEVNGEAPVRSHSQLNTEVNEEAPVRSNSQLNTEVNEEAPVRSNSQLNTDVNGEAPVRSHSQLNTEVNEEAPVRSNSQLNTEVNEEAPVRSNSQLNTEVNEEAPVRSNSQLNTEVNGEAPVRTRRGGRRGHRRSAQQQLTASTTTMETGSTCTTSKPMETVVVPVSGEAATSSEDPRPVNRTSVRRRAKATSTTVTKVVTGVSLEDLRAKRNGTAADGVSGGDAKTIEEVSRILFMYASRNPHGGKSYFSRRPGPFSSDVNLCKVGVEKEGDGVDAAAEGSGMDTTSSTPEGTEEKKSGLFVGELPNPDGDYTGLPDVYAHVMSLILSGDLPPKSLEVLHAMLSHTPRGGVLDPFSASRRSKQGFTQPGFQYRMRDAMQQSSQRFFTSFDCCSLQQQQQLELMGLMEENFWGYGGFNSYIDQSYMHGMGCSQFNMMPFYPHPMDQHEATPDHAYSNERAMSYSFLGEQASQHEEAYPIYNHGVKIDGAGGYEGYIYPLEEYEKWDVNKKEDGINSKHNNNNINTNAYDDDDDADVTAMLQDVRDAVQRASSPRQLGDANSLNDAVAGSLNGGCNEHSEETPFSSLLPAPCVTISQTERDSLRSFQQAFLARMRVTGSPEWNSPGATSPRSLLRALVDDNDVNDFTLGQPQPPPQQLQEQQQQQQKEQEDDADDGRYTTNRTLFSYRTTLLDEEEGEYDGGSGDLDDILTPDEPAPRGDSVATTAAPRESHHQPQQQQQAQEQEHWQESCSETTSKTGQFSLPFSAMRGDAAEDTQEIFLAAESNLWSWTPSDGKREGLGAEGATVKKTTAATPSRRWLYVDEPKECYTFSATPQQPTTQKKQVRWSDDHSPYFPAAWDLAVPMFPAMLGMTSSMTPATNMRAIKLSPSQGMAKTSPAPLNFNAMPFIPSRAGV</sequence>
<dbReference type="GO" id="GO:0005102">
    <property type="term" value="F:signaling receptor binding"/>
    <property type="evidence" value="ECO:0007669"/>
    <property type="project" value="InterPro"/>
</dbReference>
<feature type="compositionally biased region" description="Polar residues" evidence="2">
    <location>
        <begin position="117"/>
        <end position="126"/>
    </location>
</feature>
<dbReference type="GO" id="GO:0005886">
    <property type="term" value="C:plasma membrane"/>
    <property type="evidence" value="ECO:0007669"/>
    <property type="project" value="TreeGrafter"/>
</dbReference>
<feature type="compositionally biased region" description="Low complexity" evidence="2">
    <location>
        <begin position="938"/>
        <end position="947"/>
    </location>
</feature>
<dbReference type="PANTHER" id="PTHR14106">
    <property type="entry name" value="TRIADIN"/>
    <property type="match status" value="1"/>
</dbReference>
<feature type="compositionally biased region" description="Polar residues" evidence="2">
    <location>
        <begin position="1"/>
        <end position="29"/>
    </location>
</feature>
<feature type="compositionally biased region" description="Polar residues" evidence="2">
    <location>
        <begin position="959"/>
        <end position="970"/>
    </location>
</feature>
<dbReference type="VEuPathDB" id="TriTrypDB:TcG_09454"/>
<comment type="subcellular location">
    <subcellularLocation>
        <location evidence="1">Sarcoplasmic reticulum membrane</location>
        <topology evidence="1">Single-pass type II membrane protein</topology>
    </subcellularLocation>
</comment>
<feature type="compositionally biased region" description="Polar residues" evidence="2">
    <location>
        <begin position="165"/>
        <end position="174"/>
    </location>
</feature>
<dbReference type="VEuPathDB" id="TriTrypDB:C3747_16g187"/>
<dbReference type="PANTHER" id="PTHR14106:SF0">
    <property type="entry name" value="TRIADIN"/>
    <property type="match status" value="1"/>
</dbReference>
<dbReference type="GO" id="GO:0060047">
    <property type="term" value="P:heart contraction"/>
    <property type="evidence" value="ECO:0007669"/>
    <property type="project" value="TreeGrafter"/>
</dbReference>
<comment type="caution">
    <text evidence="3">The sequence shown here is derived from an EMBL/GenBank/DDBJ whole genome shotgun (WGS) entry which is preliminary data.</text>
</comment>
<accession>A0A2V2XAK0</accession>
<feature type="compositionally biased region" description="Polar residues" evidence="2">
    <location>
        <begin position="325"/>
        <end position="334"/>
    </location>
</feature>
<dbReference type="VEuPathDB" id="TriTrypDB:TcG_09455"/>
<dbReference type="VEuPathDB" id="TriTrypDB:BCY84_17834"/>
<evidence type="ECO:0000256" key="1">
    <source>
        <dbReference type="ARBA" id="ARBA00004157"/>
    </source>
</evidence>
<dbReference type="VEuPathDB" id="TriTrypDB:TCDM_09170"/>
<dbReference type="GO" id="GO:0010880">
    <property type="term" value="P:regulation of release of sequestered calcium ion into cytosol by sarcoplasmic reticulum"/>
    <property type="evidence" value="ECO:0007669"/>
    <property type="project" value="TreeGrafter"/>
</dbReference>
<dbReference type="VEuPathDB" id="TriTrypDB:TcCLB.510161.20"/>
<name>A0A2V2XAK0_TRYCR</name>
<feature type="region of interest" description="Disordered" evidence="2">
    <location>
        <begin position="924"/>
        <end position="1039"/>
    </location>
</feature>
<feature type="compositionally biased region" description="Low complexity" evidence="2">
    <location>
        <begin position="418"/>
        <end position="438"/>
    </location>
</feature>
<organism evidence="3 4">
    <name type="scientific">Trypanosoma cruzi</name>
    <dbReference type="NCBI Taxonomy" id="5693"/>
    <lineage>
        <taxon>Eukaryota</taxon>
        <taxon>Discoba</taxon>
        <taxon>Euglenozoa</taxon>
        <taxon>Kinetoplastea</taxon>
        <taxon>Metakinetoplastina</taxon>
        <taxon>Trypanosomatida</taxon>
        <taxon>Trypanosomatidae</taxon>
        <taxon>Trypanosoma</taxon>
        <taxon>Schizotrypanum</taxon>
    </lineage>
</organism>
<dbReference type="VEuPathDB" id="TriTrypDB:Tc_MARK_3906"/>
<dbReference type="VEuPathDB" id="TriTrypDB:TcCLB.506459.270"/>
<feature type="compositionally biased region" description="Acidic residues" evidence="2">
    <location>
        <begin position="973"/>
        <end position="992"/>
    </location>
</feature>
<dbReference type="VEuPathDB" id="TriTrypDB:TcBrA4_0110270"/>
<dbReference type="AlphaFoldDB" id="A0A2V2XAK0"/>
<dbReference type="VEuPathDB" id="TriTrypDB:TcYC6_0037330"/>
<dbReference type="VEuPathDB" id="TriTrypDB:C4B63_5g774"/>
<evidence type="ECO:0000313" key="4">
    <source>
        <dbReference type="Proteomes" id="UP000246078"/>
    </source>
</evidence>
<evidence type="ECO:0000313" key="3">
    <source>
        <dbReference type="EMBL" id="PWV17867.1"/>
    </source>
</evidence>
<protein>
    <submittedName>
        <fullName evidence="3">Uncharacterized protein</fullName>
    </submittedName>
</protein>
<dbReference type="VEuPathDB" id="TriTrypDB:TcCL_NonESM09706"/>